<dbReference type="AlphaFoldDB" id="A0A8H7NQY8"/>
<feature type="transmembrane region" description="Helical" evidence="7">
    <location>
        <begin position="176"/>
        <end position="193"/>
    </location>
</feature>
<keyword evidence="4 7" id="KW-1133">Transmembrane helix</keyword>
<keyword evidence="2" id="KW-0813">Transport</keyword>
<feature type="transmembrane region" description="Helical" evidence="7">
    <location>
        <begin position="381"/>
        <end position="405"/>
    </location>
</feature>
<feature type="region of interest" description="Disordered" evidence="6">
    <location>
        <begin position="1"/>
        <end position="34"/>
    </location>
</feature>
<evidence type="ECO:0000313" key="9">
    <source>
        <dbReference type="Proteomes" id="UP000616885"/>
    </source>
</evidence>
<feature type="transmembrane region" description="Helical" evidence="7">
    <location>
        <begin position="86"/>
        <end position="111"/>
    </location>
</feature>
<reference evidence="8" key="1">
    <citation type="submission" date="2020-10" db="EMBL/GenBank/DDBJ databases">
        <title>High-Quality Genome Resource of Clonostachys rosea strain S41 by Oxford Nanopore Long-Read Sequencing.</title>
        <authorList>
            <person name="Wang H."/>
        </authorList>
    </citation>
    <scope>NUCLEOTIDE SEQUENCE</scope>
    <source>
        <strain evidence="8">S41</strain>
    </source>
</reference>
<dbReference type="InterPro" id="IPR002293">
    <property type="entry name" value="AA/rel_permease1"/>
</dbReference>
<organism evidence="8 9">
    <name type="scientific">Bionectria ochroleuca</name>
    <name type="common">Gliocladium roseum</name>
    <dbReference type="NCBI Taxonomy" id="29856"/>
    <lineage>
        <taxon>Eukaryota</taxon>
        <taxon>Fungi</taxon>
        <taxon>Dikarya</taxon>
        <taxon>Ascomycota</taxon>
        <taxon>Pezizomycotina</taxon>
        <taxon>Sordariomycetes</taxon>
        <taxon>Hypocreomycetidae</taxon>
        <taxon>Hypocreales</taxon>
        <taxon>Bionectriaceae</taxon>
        <taxon>Clonostachys</taxon>
    </lineage>
</organism>
<evidence type="ECO:0000256" key="2">
    <source>
        <dbReference type="ARBA" id="ARBA00022448"/>
    </source>
</evidence>
<dbReference type="Pfam" id="PF13520">
    <property type="entry name" value="AA_permease_2"/>
    <property type="match status" value="1"/>
</dbReference>
<dbReference type="PANTHER" id="PTHR45649">
    <property type="entry name" value="AMINO-ACID PERMEASE BAT1"/>
    <property type="match status" value="1"/>
</dbReference>
<keyword evidence="3 7" id="KW-0812">Transmembrane</keyword>
<dbReference type="PANTHER" id="PTHR45649:SF7">
    <property type="entry name" value="CHOLINE TRANSPORT PROTEIN"/>
    <property type="match status" value="1"/>
</dbReference>
<accession>A0A8H7NQY8</accession>
<evidence type="ECO:0000256" key="3">
    <source>
        <dbReference type="ARBA" id="ARBA00022692"/>
    </source>
</evidence>
<comment type="subcellular location">
    <subcellularLocation>
        <location evidence="1">Membrane</location>
        <topology evidence="1">Multi-pass membrane protein</topology>
    </subcellularLocation>
</comment>
<dbReference type="PIRSF" id="PIRSF006060">
    <property type="entry name" value="AA_transporter"/>
    <property type="match status" value="1"/>
</dbReference>
<feature type="transmembrane region" description="Helical" evidence="7">
    <location>
        <begin position="285"/>
        <end position="310"/>
    </location>
</feature>
<feature type="transmembrane region" description="Helical" evidence="7">
    <location>
        <begin position="411"/>
        <end position="430"/>
    </location>
</feature>
<feature type="transmembrane region" description="Helical" evidence="7">
    <location>
        <begin position="205"/>
        <end position="224"/>
    </location>
</feature>
<feature type="transmembrane region" description="Helical" evidence="7">
    <location>
        <begin position="451"/>
        <end position="474"/>
    </location>
</feature>
<evidence type="ECO:0000256" key="5">
    <source>
        <dbReference type="ARBA" id="ARBA00023136"/>
    </source>
</evidence>
<evidence type="ECO:0000256" key="4">
    <source>
        <dbReference type="ARBA" id="ARBA00022989"/>
    </source>
</evidence>
<dbReference type="EMBL" id="JADCTT010000001">
    <property type="protein sequence ID" value="KAF9760260.1"/>
    <property type="molecule type" value="Genomic_DNA"/>
</dbReference>
<evidence type="ECO:0000256" key="7">
    <source>
        <dbReference type="SAM" id="Phobius"/>
    </source>
</evidence>
<name>A0A8H7NQY8_BIOOC</name>
<dbReference type="Gene3D" id="1.20.1740.10">
    <property type="entry name" value="Amino acid/polyamine transporter I"/>
    <property type="match status" value="1"/>
</dbReference>
<feature type="transmembrane region" description="Helical" evidence="7">
    <location>
        <begin position="54"/>
        <end position="74"/>
    </location>
</feature>
<dbReference type="GO" id="GO:0022857">
    <property type="term" value="F:transmembrane transporter activity"/>
    <property type="evidence" value="ECO:0007669"/>
    <property type="project" value="InterPro"/>
</dbReference>
<evidence type="ECO:0008006" key="10">
    <source>
        <dbReference type="Google" id="ProtNLM"/>
    </source>
</evidence>
<feature type="transmembrane region" description="Helical" evidence="7">
    <location>
        <begin position="330"/>
        <end position="350"/>
    </location>
</feature>
<evidence type="ECO:0000256" key="1">
    <source>
        <dbReference type="ARBA" id="ARBA00004141"/>
    </source>
</evidence>
<gene>
    <name evidence="8" type="ORF">IM811_001954</name>
</gene>
<keyword evidence="5 7" id="KW-0472">Membrane</keyword>
<feature type="transmembrane region" description="Helical" evidence="7">
    <location>
        <begin position="132"/>
        <end position="164"/>
    </location>
</feature>
<evidence type="ECO:0000256" key="6">
    <source>
        <dbReference type="SAM" id="MobiDB-lite"/>
    </source>
</evidence>
<dbReference type="Proteomes" id="UP000616885">
    <property type="component" value="Unassembled WGS sequence"/>
</dbReference>
<dbReference type="GO" id="GO:0016020">
    <property type="term" value="C:membrane"/>
    <property type="evidence" value="ECO:0007669"/>
    <property type="project" value="UniProtKB-SubCell"/>
</dbReference>
<protein>
    <recommendedName>
        <fullName evidence="10">Amino acid permease/ SLC12A domain-containing protein</fullName>
    </recommendedName>
</protein>
<feature type="compositionally biased region" description="Basic and acidic residues" evidence="6">
    <location>
        <begin position="14"/>
        <end position="33"/>
    </location>
</feature>
<feature type="transmembrane region" description="Helical" evidence="7">
    <location>
        <begin position="480"/>
        <end position="502"/>
    </location>
</feature>
<comment type="caution">
    <text evidence="8">The sequence shown here is derived from an EMBL/GenBank/DDBJ whole genome shotgun (WGS) entry which is preliminary data.</text>
</comment>
<proteinExistence type="predicted"/>
<sequence length="515" mass="55711">MDNESSRDGPSSTKEAKDSPVVHEKVDNGKLERAPSSIHNGGVVIQTQKPFTTLSAIGIGYGTTNTAVGILLVLGSTLPMGGSPLVFWGFLLMAGVGLATATTLAELASAFPHPGGQYIWVNRLAPPRYRRFMSFATAMVSWLAAVATGASACLSVPAGVFSIITLLNPDFVIQRWMIFIGYQILNILTLGLATFEHALPKISKVMLLFSCLTIGVIFISLFAMSKTHSTAKDFFVSSVNVTGWQKGIAFIIGMNGANWSFSCLDVATHLAEEIPNPETNIPRALIWTIVIGFVSGLLVILSVLINVASIDGSGDNTAVALFYQITGSKAAAVGLWVPVLITTAGAVWSIQTWQSRIAWTISREAGFPLHRHLSKLAPAPFYTPIWSMVMSSTFTAIFGCLYLGSELAFNSLISTGLMLQYISYSIPVVLMLMQGRSNFPHGPFWYPKLGLIANIVMLAWGAVAVVFYCFPYYLPAVADQMNYASPVLVAVAILTISLWFLFARKTYEVKEILGH</sequence>
<evidence type="ECO:0000313" key="8">
    <source>
        <dbReference type="EMBL" id="KAF9760260.1"/>
    </source>
</evidence>